<reference evidence="1 2" key="1">
    <citation type="submission" date="2024-01" db="EMBL/GenBank/DDBJ databases">
        <authorList>
            <person name="Alioto T."/>
            <person name="Alioto T."/>
            <person name="Gomez Garrido J."/>
        </authorList>
    </citation>
    <scope>NUCLEOTIDE SEQUENCE [LARGE SCALE GENOMIC DNA]</scope>
</reference>
<sequence length="66" mass="7146">MAACCSSLQELCQDVSATESTHLSPQCQARARARARAQGVNGVNERIWKWQVAGTCAGFPRAIRPT</sequence>
<dbReference type="Proteomes" id="UP001314229">
    <property type="component" value="Unassembled WGS sequence"/>
</dbReference>
<evidence type="ECO:0000313" key="2">
    <source>
        <dbReference type="Proteomes" id="UP001314229"/>
    </source>
</evidence>
<protein>
    <submittedName>
        <fullName evidence="1">Uncharacterized protein</fullName>
    </submittedName>
</protein>
<comment type="caution">
    <text evidence="1">The sequence shown here is derived from an EMBL/GenBank/DDBJ whole genome shotgun (WGS) entry which is preliminary data.</text>
</comment>
<proteinExistence type="predicted"/>
<organism evidence="1 2">
    <name type="scientific">Scomber scombrus</name>
    <name type="common">Atlantic mackerel</name>
    <name type="synonym">Scomber vernalis</name>
    <dbReference type="NCBI Taxonomy" id="13677"/>
    <lineage>
        <taxon>Eukaryota</taxon>
        <taxon>Metazoa</taxon>
        <taxon>Chordata</taxon>
        <taxon>Craniata</taxon>
        <taxon>Vertebrata</taxon>
        <taxon>Euteleostomi</taxon>
        <taxon>Actinopterygii</taxon>
        <taxon>Neopterygii</taxon>
        <taxon>Teleostei</taxon>
        <taxon>Neoteleostei</taxon>
        <taxon>Acanthomorphata</taxon>
        <taxon>Pelagiaria</taxon>
        <taxon>Scombriformes</taxon>
        <taxon>Scombridae</taxon>
        <taxon>Scomber</taxon>
    </lineage>
</organism>
<keyword evidence="2" id="KW-1185">Reference proteome</keyword>
<dbReference type="AlphaFoldDB" id="A0AAV1MUT4"/>
<evidence type="ECO:0000313" key="1">
    <source>
        <dbReference type="EMBL" id="CAK6950816.1"/>
    </source>
</evidence>
<name>A0AAV1MUT4_SCOSC</name>
<gene>
    <name evidence="1" type="ORF">FSCOSCO3_A009651</name>
</gene>
<accession>A0AAV1MUT4</accession>
<dbReference type="EMBL" id="CAWUFR010000004">
    <property type="protein sequence ID" value="CAK6950816.1"/>
    <property type="molecule type" value="Genomic_DNA"/>
</dbReference>